<sequence length="112" mass="13050">MKYFTVTNKFFTVAAIMALALLVTGCMDKRVEGYVMKAGEERLLLAEEITEETYEKIKDQTISEWKEEQIPLTYIRYDRANELEVGDKVEAWIDDIDFNETVPVKAYEVILK</sequence>
<dbReference type="RefSeq" id="WP_390272448.1">
    <property type="nucleotide sequence ID" value="NZ_JBHRSA010000043.1"/>
</dbReference>
<name>A0ABV7CWI5_9BACI</name>
<proteinExistence type="predicted"/>
<keyword evidence="2" id="KW-1185">Reference proteome</keyword>
<dbReference type="Proteomes" id="UP001595279">
    <property type="component" value="Unassembled WGS sequence"/>
</dbReference>
<dbReference type="InterPro" id="IPR012340">
    <property type="entry name" value="NA-bd_OB-fold"/>
</dbReference>
<evidence type="ECO:0000313" key="1">
    <source>
        <dbReference type="EMBL" id="MFC3040819.1"/>
    </source>
</evidence>
<organism evidence="1 2">
    <name type="scientific">Virgibacillus xinjiangensis</name>
    <dbReference type="NCBI Taxonomy" id="393090"/>
    <lineage>
        <taxon>Bacteria</taxon>
        <taxon>Bacillati</taxon>
        <taxon>Bacillota</taxon>
        <taxon>Bacilli</taxon>
        <taxon>Bacillales</taxon>
        <taxon>Bacillaceae</taxon>
        <taxon>Virgibacillus</taxon>
    </lineage>
</organism>
<dbReference type="Pfam" id="PF11518">
    <property type="entry name" value="DUF3221"/>
    <property type="match status" value="1"/>
</dbReference>
<dbReference type="InterPro" id="IPR021598">
    <property type="entry name" value="DUF3221"/>
</dbReference>
<accession>A0ABV7CWI5</accession>
<dbReference type="EMBL" id="JBHRSA010000043">
    <property type="protein sequence ID" value="MFC3040819.1"/>
    <property type="molecule type" value="Genomic_DNA"/>
</dbReference>
<evidence type="ECO:0000313" key="2">
    <source>
        <dbReference type="Proteomes" id="UP001595279"/>
    </source>
</evidence>
<protein>
    <submittedName>
        <fullName evidence="1">DUF3221 domain-containing protein</fullName>
    </submittedName>
</protein>
<dbReference type="PROSITE" id="PS51257">
    <property type="entry name" value="PROKAR_LIPOPROTEIN"/>
    <property type="match status" value="1"/>
</dbReference>
<dbReference type="Gene3D" id="2.40.50.140">
    <property type="entry name" value="Nucleic acid-binding proteins"/>
    <property type="match status" value="1"/>
</dbReference>
<gene>
    <name evidence="1" type="ORF">ACFOGI_11225</name>
</gene>
<comment type="caution">
    <text evidence="1">The sequence shown here is derived from an EMBL/GenBank/DDBJ whole genome shotgun (WGS) entry which is preliminary data.</text>
</comment>
<reference evidence="2" key="1">
    <citation type="journal article" date="2019" name="Int. J. Syst. Evol. Microbiol.">
        <title>The Global Catalogue of Microorganisms (GCM) 10K type strain sequencing project: providing services to taxonomists for standard genome sequencing and annotation.</title>
        <authorList>
            <consortium name="The Broad Institute Genomics Platform"/>
            <consortium name="The Broad Institute Genome Sequencing Center for Infectious Disease"/>
            <person name="Wu L."/>
            <person name="Ma J."/>
        </authorList>
    </citation>
    <scope>NUCLEOTIDE SEQUENCE [LARGE SCALE GENOMIC DNA]</scope>
    <source>
        <strain evidence="2">KCTC 13128</strain>
    </source>
</reference>